<keyword evidence="3" id="KW-1185">Reference proteome</keyword>
<dbReference type="RefSeq" id="WP_210758500.1">
    <property type="nucleotide sequence ID" value="NZ_CP060139.1"/>
</dbReference>
<dbReference type="Proteomes" id="UP000516305">
    <property type="component" value="Chromosome"/>
</dbReference>
<evidence type="ECO:0000256" key="1">
    <source>
        <dbReference type="SAM" id="SignalP"/>
    </source>
</evidence>
<dbReference type="EMBL" id="CP060139">
    <property type="protein sequence ID" value="QNR23965.1"/>
    <property type="molecule type" value="Genomic_DNA"/>
</dbReference>
<accession>A0A7H0VE17</accession>
<proteinExistence type="predicted"/>
<keyword evidence="1" id="KW-0732">Signal</keyword>
<protein>
    <recommendedName>
        <fullName evidence="4">Secretion system C-terminal sorting domain-containing protein</fullName>
    </recommendedName>
</protein>
<feature type="signal peptide" evidence="1">
    <location>
        <begin position="1"/>
        <end position="21"/>
    </location>
</feature>
<evidence type="ECO:0000313" key="2">
    <source>
        <dbReference type="EMBL" id="QNR23965.1"/>
    </source>
</evidence>
<evidence type="ECO:0000313" key="3">
    <source>
        <dbReference type="Proteomes" id="UP000516305"/>
    </source>
</evidence>
<dbReference type="AlphaFoldDB" id="A0A7H0VE17"/>
<name>A0A7H0VE17_9FLAO</name>
<evidence type="ECO:0008006" key="4">
    <source>
        <dbReference type="Google" id="ProtNLM"/>
    </source>
</evidence>
<feature type="chain" id="PRO_5028974904" description="Secretion system C-terminal sorting domain-containing protein" evidence="1">
    <location>
        <begin position="22"/>
        <end position="351"/>
    </location>
</feature>
<reference evidence="2 3" key="1">
    <citation type="submission" date="2020-08" db="EMBL/GenBank/DDBJ databases">
        <title>Croceimicrobium hydrocarbonivorans gen. nov., sp. nov., a novel marine bacterium isolated from a bacterial consortium that degrades polyethylene terephthalate.</title>
        <authorList>
            <person name="Liu R."/>
        </authorList>
    </citation>
    <scope>NUCLEOTIDE SEQUENCE [LARGE SCALE GENOMIC DNA]</scope>
    <source>
        <strain evidence="2 3">A20-9</strain>
    </source>
</reference>
<sequence length="351" mass="40711">MNVKRLIMASNLLLFCFGAKAQEALQNYINDSTIARYRYQSEYYYRAEIPAGTSIQEIDLLERDELKPQQHKSIICIGVNSSKEPYSQQRNLEMSKLEEWMNPPYLQLMTPTASMGFDSLGNQLYYFKNNGAEIGYIEENTYFYSTEGFQPLMLFFPSKHDEFVQDLINAGAHFTLNADNSFKLSLNQNEILVDPNDKSVEFNYYEENKYIESRVVYSLYAPYGYVPKYEQVRTKRVDLDYPITRVETTLFSNHVIEDMTGLIDKYTDLAHIEIYPNPVETEYEVLLQGIPEAQVSQVQIRDYMGNIIQTHLNPYVENNLMVLDGSTYPVGALIILVYTQYGIYSETLTKI</sequence>
<dbReference type="KEGG" id="chyd:H4K34_16560"/>
<gene>
    <name evidence="2" type="ORF">H4K34_16560</name>
</gene>
<organism evidence="2 3">
    <name type="scientific">Croceimicrobium hydrocarbonivorans</name>
    <dbReference type="NCBI Taxonomy" id="2761580"/>
    <lineage>
        <taxon>Bacteria</taxon>
        <taxon>Pseudomonadati</taxon>
        <taxon>Bacteroidota</taxon>
        <taxon>Flavobacteriia</taxon>
        <taxon>Flavobacteriales</taxon>
        <taxon>Owenweeksiaceae</taxon>
        <taxon>Croceimicrobium</taxon>
    </lineage>
</organism>